<dbReference type="SUPFAM" id="SSF55486">
    <property type="entry name" value="Metalloproteases ('zincins'), catalytic domain"/>
    <property type="match status" value="1"/>
</dbReference>
<dbReference type="InterPro" id="IPR027268">
    <property type="entry name" value="Peptidase_M4/M1_CTD_sf"/>
</dbReference>
<keyword evidence="1" id="KW-0732">Signal</keyword>
<comment type="caution">
    <text evidence="4">The sequence shown here is derived from an EMBL/GenBank/DDBJ whole genome shotgun (WGS) entry which is preliminary data.</text>
</comment>
<dbReference type="SUPFAM" id="SSF63737">
    <property type="entry name" value="Leukotriene A4 hydrolase N-terminal domain"/>
    <property type="match status" value="1"/>
</dbReference>
<dbReference type="Pfam" id="PF01433">
    <property type="entry name" value="Peptidase_M1"/>
    <property type="match status" value="1"/>
</dbReference>
<gene>
    <name evidence="4" type="ORF">G6042_13995</name>
</gene>
<dbReference type="Gene3D" id="2.60.40.1730">
    <property type="entry name" value="tricorn interacting facor f3 domain"/>
    <property type="match status" value="1"/>
</dbReference>
<dbReference type="PANTHER" id="PTHR11533">
    <property type="entry name" value="PROTEASE M1 ZINC METALLOPROTEASE"/>
    <property type="match status" value="1"/>
</dbReference>
<evidence type="ECO:0000259" key="3">
    <source>
        <dbReference type="Pfam" id="PF17900"/>
    </source>
</evidence>
<evidence type="ECO:0000256" key="1">
    <source>
        <dbReference type="SAM" id="SignalP"/>
    </source>
</evidence>
<feature type="chain" id="PRO_5045854107" evidence="1">
    <location>
        <begin position="20"/>
        <end position="551"/>
    </location>
</feature>
<organism evidence="4 5">
    <name type="scientific">Flavobacterium solisilvae</name>
    <dbReference type="NCBI Taxonomy" id="1852019"/>
    <lineage>
        <taxon>Bacteria</taxon>
        <taxon>Pseudomonadati</taxon>
        <taxon>Bacteroidota</taxon>
        <taxon>Flavobacteriia</taxon>
        <taxon>Flavobacteriales</taxon>
        <taxon>Flavobacteriaceae</taxon>
        <taxon>Flavobacterium</taxon>
    </lineage>
</organism>
<dbReference type="PANTHER" id="PTHR11533:SF174">
    <property type="entry name" value="PUROMYCIN-SENSITIVE AMINOPEPTIDASE-RELATED"/>
    <property type="match status" value="1"/>
</dbReference>
<dbReference type="InterPro" id="IPR042097">
    <property type="entry name" value="Aminopeptidase_N-like_N_sf"/>
</dbReference>
<dbReference type="Gene3D" id="1.10.390.10">
    <property type="entry name" value="Neutral Protease Domain 2"/>
    <property type="match status" value="1"/>
</dbReference>
<feature type="domain" description="Peptidase M1 membrane alanine aminopeptidase" evidence="2">
    <location>
        <begin position="272"/>
        <end position="477"/>
    </location>
</feature>
<sequence length="551" mass="63528">MKYLLLIVTAFFTVTQTSAQTYTRKDSLHGGLRFERTCFDVLEYDLNIKINPDEKYISGSNWITFKVVENTKRIQVDLFENMKVDSIFILNKPIKYLALDSIHLPAKKLNYQREYNTVFVDFPEELEKGSTEHLAFYYSGKPLEAKNAPWDGGFVFSKDKAGKPFIGVAVQGTGASLWYPCKDSQSDEPDFGASIKVAVPNGLMNVSNGRFIGSEKLENNFTRWDWEVNNPINNYCITLNIGDYVHIHDNYKGLDLDYYVLSYNEEKARKHFEEVKPMMDCFQSKFGEYPFKDDGYKLVETPYLGMEHQSAVAYGNKYLKGYLGSDLSGTGVGLLFDFITIHESGHEWFGNSITSKDIADMWIHEGFTQYSEIVFIECEFGYEKAMQYANGLRQNVKNDKPIIGNYGVNSEGSGDMYPKGALLLNTLRHVINNDEKWWKLLLDYSTTFKHKIIDTETVIAFFNKESGMDLTSIFNQYLRHTSIPKLEYKITKNRLEFKWKTDETNFSMPIDIKINGKSKRIYPVNAWVKSDFKVKASDKIEVSPNFYIIKN</sequence>
<feature type="signal peptide" evidence="1">
    <location>
        <begin position="1"/>
        <end position="19"/>
    </location>
</feature>
<proteinExistence type="predicted"/>
<dbReference type="InterPro" id="IPR045357">
    <property type="entry name" value="Aminopeptidase_N-like_N"/>
</dbReference>
<name>A0ABX1QVR9_9FLAO</name>
<evidence type="ECO:0000259" key="2">
    <source>
        <dbReference type="Pfam" id="PF01433"/>
    </source>
</evidence>
<accession>A0ABX1QVR9</accession>
<dbReference type="Pfam" id="PF17900">
    <property type="entry name" value="Peptidase_M1_N"/>
    <property type="match status" value="1"/>
</dbReference>
<dbReference type="InterPro" id="IPR050344">
    <property type="entry name" value="Peptidase_M1_aminopeptidases"/>
</dbReference>
<dbReference type="InterPro" id="IPR014782">
    <property type="entry name" value="Peptidase_M1_dom"/>
</dbReference>
<dbReference type="Proteomes" id="UP000767947">
    <property type="component" value="Unassembled WGS sequence"/>
</dbReference>
<evidence type="ECO:0000313" key="5">
    <source>
        <dbReference type="Proteomes" id="UP000767947"/>
    </source>
</evidence>
<keyword evidence="5" id="KW-1185">Reference proteome</keyword>
<feature type="domain" description="Aminopeptidase N-like N-terminal" evidence="3">
    <location>
        <begin position="43"/>
        <end position="235"/>
    </location>
</feature>
<dbReference type="RefSeq" id="WP_169525061.1">
    <property type="nucleotide sequence ID" value="NZ_JAAMPT010000209.1"/>
</dbReference>
<evidence type="ECO:0000313" key="4">
    <source>
        <dbReference type="EMBL" id="NMH26375.1"/>
    </source>
</evidence>
<protein>
    <submittedName>
        <fullName evidence="4">M1 family metallopeptidase</fullName>
    </submittedName>
</protein>
<reference evidence="4 5" key="1">
    <citation type="submission" date="2020-02" db="EMBL/GenBank/DDBJ databases">
        <title>Flavobacterium sp. genome.</title>
        <authorList>
            <person name="Jung H.S."/>
            <person name="Baek J.H."/>
            <person name="Jeon C.O."/>
        </authorList>
    </citation>
    <scope>NUCLEOTIDE SEQUENCE [LARGE SCALE GENOMIC DNA]</scope>
    <source>
        <strain evidence="4 5">SE-s27</strain>
    </source>
</reference>
<dbReference type="CDD" id="cd09603">
    <property type="entry name" value="M1_APN_like"/>
    <property type="match status" value="1"/>
</dbReference>
<dbReference type="EMBL" id="JAAMPT010000209">
    <property type="protein sequence ID" value="NMH26375.1"/>
    <property type="molecule type" value="Genomic_DNA"/>
</dbReference>